<dbReference type="InterPro" id="IPR001138">
    <property type="entry name" value="Zn2Cys6_DnaBD"/>
</dbReference>
<sequence length="182" mass="20981">MKYNKSWQHKDLDRLTSHLPLLETSNMDFHMAHAGHGPNGNGNGNHPISNHTIAALNRNYNGCDKCRRDRKKCEGGVPCLRCQRMRRPCTSDGRSQRENLNDLIFQRYGPHCLLARHIYRDGYYAIFSRDGFMYHQNLTNFYEPIGELSCIGPDHVVDVRNVPYNVDFTIEDLLNAGRNGPY</sequence>
<name>A0A0H2RW02_9AGAM</name>
<dbReference type="CDD" id="cd00067">
    <property type="entry name" value="GAL4"/>
    <property type="match status" value="1"/>
</dbReference>
<evidence type="ECO:0000313" key="2">
    <source>
        <dbReference type="EMBL" id="KLO16230.1"/>
    </source>
</evidence>
<feature type="domain" description="Zn(2)-C6 fungal-type" evidence="1">
    <location>
        <begin position="62"/>
        <end position="91"/>
    </location>
</feature>
<dbReference type="AlphaFoldDB" id="A0A0H2RW02"/>
<dbReference type="InterPro" id="IPR036864">
    <property type="entry name" value="Zn2-C6_fun-type_DNA-bd_sf"/>
</dbReference>
<evidence type="ECO:0000259" key="1">
    <source>
        <dbReference type="PROSITE" id="PS50048"/>
    </source>
</evidence>
<dbReference type="Proteomes" id="UP000053477">
    <property type="component" value="Unassembled WGS sequence"/>
</dbReference>
<gene>
    <name evidence="2" type="ORF">SCHPADRAFT_227363</name>
</gene>
<dbReference type="SUPFAM" id="SSF57701">
    <property type="entry name" value="Zn2/Cys6 DNA-binding domain"/>
    <property type="match status" value="1"/>
</dbReference>
<dbReference type="Gene3D" id="4.10.240.10">
    <property type="entry name" value="Zn(2)-C6 fungal-type DNA-binding domain"/>
    <property type="match status" value="1"/>
</dbReference>
<dbReference type="GO" id="GO:0000981">
    <property type="term" value="F:DNA-binding transcription factor activity, RNA polymerase II-specific"/>
    <property type="evidence" value="ECO:0007669"/>
    <property type="project" value="InterPro"/>
</dbReference>
<dbReference type="Pfam" id="PF00172">
    <property type="entry name" value="Zn_clus"/>
    <property type="match status" value="1"/>
</dbReference>
<reference evidence="2 3" key="1">
    <citation type="submission" date="2015-04" db="EMBL/GenBank/DDBJ databases">
        <title>Complete genome sequence of Schizopora paradoxa KUC8140, a cosmopolitan wood degrader in East Asia.</title>
        <authorList>
            <consortium name="DOE Joint Genome Institute"/>
            <person name="Min B."/>
            <person name="Park H."/>
            <person name="Jang Y."/>
            <person name="Kim J.-J."/>
            <person name="Kim K.H."/>
            <person name="Pangilinan J."/>
            <person name="Lipzen A."/>
            <person name="Riley R."/>
            <person name="Grigoriev I.V."/>
            <person name="Spatafora J.W."/>
            <person name="Choi I.-G."/>
        </authorList>
    </citation>
    <scope>NUCLEOTIDE SEQUENCE [LARGE SCALE GENOMIC DNA]</scope>
    <source>
        <strain evidence="2 3">KUC8140</strain>
    </source>
</reference>
<evidence type="ECO:0000313" key="3">
    <source>
        <dbReference type="Proteomes" id="UP000053477"/>
    </source>
</evidence>
<dbReference type="PROSITE" id="PS00463">
    <property type="entry name" value="ZN2_CY6_FUNGAL_1"/>
    <property type="match status" value="1"/>
</dbReference>
<organism evidence="2 3">
    <name type="scientific">Schizopora paradoxa</name>
    <dbReference type="NCBI Taxonomy" id="27342"/>
    <lineage>
        <taxon>Eukaryota</taxon>
        <taxon>Fungi</taxon>
        <taxon>Dikarya</taxon>
        <taxon>Basidiomycota</taxon>
        <taxon>Agaricomycotina</taxon>
        <taxon>Agaricomycetes</taxon>
        <taxon>Hymenochaetales</taxon>
        <taxon>Schizoporaceae</taxon>
        <taxon>Schizopora</taxon>
    </lineage>
</organism>
<protein>
    <recommendedName>
        <fullName evidence="1">Zn(2)-C6 fungal-type domain-containing protein</fullName>
    </recommendedName>
</protein>
<accession>A0A0H2RW02</accession>
<dbReference type="InParanoid" id="A0A0H2RW02"/>
<dbReference type="SMART" id="SM00066">
    <property type="entry name" value="GAL4"/>
    <property type="match status" value="1"/>
</dbReference>
<keyword evidence="3" id="KW-1185">Reference proteome</keyword>
<dbReference type="EMBL" id="KQ085919">
    <property type="protein sequence ID" value="KLO16230.1"/>
    <property type="molecule type" value="Genomic_DNA"/>
</dbReference>
<dbReference type="OrthoDB" id="2399539at2759"/>
<dbReference type="PROSITE" id="PS50048">
    <property type="entry name" value="ZN2_CY6_FUNGAL_2"/>
    <property type="match status" value="1"/>
</dbReference>
<proteinExistence type="predicted"/>
<dbReference type="GO" id="GO:0008270">
    <property type="term" value="F:zinc ion binding"/>
    <property type="evidence" value="ECO:0007669"/>
    <property type="project" value="InterPro"/>
</dbReference>